<name>A0A7J2U705_9CREN</name>
<evidence type="ECO:0000313" key="1">
    <source>
        <dbReference type="EMBL" id="HEM68127.1"/>
    </source>
</evidence>
<protein>
    <submittedName>
        <fullName evidence="1">Uncharacterized protein</fullName>
    </submittedName>
</protein>
<dbReference type="EMBL" id="DSEU01000079">
    <property type="protein sequence ID" value="HEM68127.1"/>
    <property type="molecule type" value="Genomic_DNA"/>
</dbReference>
<organism evidence="1">
    <name type="scientific">Ignisphaera aggregans</name>
    <dbReference type="NCBI Taxonomy" id="334771"/>
    <lineage>
        <taxon>Archaea</taxon>
        <taxon>Thermoproteota</taxon>
        <taxon>Thermoprotei</taxon>
        <taxon>Desulfurococcales</taxon>
        <taxon>Desulfurococcaceae</taxon>
        <taxon>Ignisphaera</taxon>
    </lineage>
</organism>
<comment type="caution">
    <text evidence="1">The sequence shown here is derived from an EMBL/GenBank/DDBJ whole genome shotgun (WGS) entry which is preliminary data.</text>
</comment>
<accession>A0A7J2U705</accession>
<gene>
    <name evidence="1" type="ORF">ENO26_11325</name>
</gene>
<reference evidence="1" key="1">
    <citation type="journal article" date="2020" name="mSystems">
        <title>Genome- and Community-Level Interaction Insights into Carbon Utilization and Element Cycling Functions of Hydrothermarchaeota in Hydrothermal Sediment.</title>
        <authorList>
            <person name="Zhou Z."/>
            <person name="Liu Y."/>
            <person name="Xu W."/>
            <person name="Pan J."/>
            <person name="Luo Z.H."/>
            <person name="Li M."/>
        </authorList>
    </citation>
    <scope>NUCLEOTIDE SEQUENCE [LARGE SCALE GENOMIC DNA]</scope>
    <source>
        <strain evidence="1">SpSt-125</strain>
    </source>
</reference>
<proteinExistence type="predicted"/>
<dbReference type="AlphaFoldDB" id="A0A7J2U705"/>
<sequence>MEEVKALKDLDAYDLMRILGPEFEKLSKLWGVLHVGYPIAECRYVGDDEKDEIKRIVEEYNKAVETVKEYIDVEELFSYRFTVIKSAKYRYKAQAPDTT</sequence>